<dbReference type="AlphaFoldDB" id="A0A0N9HZ81"/>
<dbReference type="InterPro" id="IPR036291">
    <property type="entry name" value="NAD(P)-bd_dom_sf"/>
</dbReference>
<dbReference type="STRING" id="860235.AOZ06_11995"/>
<dbReference type="PROSITE" id="PS00061">
    <property type="entry name" value="ADH_SHORT"/>
    <property type="match status" value="1"/>
</dbReference>
<evidence type="ECO:0000256" key="2">
    <source>
        <dbReference type="ARBA" id="ARBA00023002"/>
    </source>
</evidence>
<keyword evidence="2" id="KW-0560">Oxidoreductase</keyword>
<dbReference type="OrthoDB" id="286404at2"/>
<organism evidence="3 4">
    <name type="scientific">Kibdelosporangium phytohabitans</name>
    <dbReference type="NCBI Taxonomy" id="860235"/>
    <lineage>
        <taxon>Bacteria</taxon>
        <taxon>Bacillati</taxon>
        <taxon>Actinomycetota</taxon>
        <taxon>Actinomycetes</taxon>
        <taxon>Pseudonocardiales</taxon>
        <taxon>Pseudonocardiaceae</taxon>
        <taxon>Kibdelosporangium</taxon>
    </lineage>
</organism>
<dbReference type="KEGG" id="kphy:AOZ06_11995"/>
<dbReference type="Pfam" id="PF13561">
    <property type="entry name" value="adh_short_C2"/>
    <property type="match status" value="1"/>
</dbReference>
<dbReference type="RefSeq" id="WP_054289507.1">
    <property type="nucleotide sequence ID" value="NZ_CP012752.1"/>
</dbReference>
<protein>
    <submittedName>
        <fullName evidence="3">3-ketoacyl-ACP reductase</fullName>
    </submittedName>
</protein>
<evidence type="ECO:0000313" key="4">
    <source>
        <dbReference type="Proteomes" id="UP000063699"/>
    </source>
</evidence>
<gene>
    <name evidence="3" type="ORF">AOZ06_11995</name>
</gene>
<dbReference type="FunFam" id="3.40.50.720:FF:000084">
    <property type="entry name" value="Short-chain dehydrogenase reductase"/>
    <property type="match status" value="1"/>
</dbReference>
<keyword evidence="4" id="KW-1185">Reference proteome</keyword>
<reference evidence="3 4" key="1">
    <citation type="submission" date="2015-07" db="EMBL/GenBank/DDBJ databases">
        <title>Genome sequencing of Kibdelosporangium phytohabitans.</title>
        <authorList>
            <person name="Qin S."/>
            <person name="Xing K."/>
        </authorList>
    </citation>
    <scope>NUCLEOTIDE SEQUENCE [LARGE SCALE GENOMIC DNA]</scope>
    <source>
        <strain evidence="3 4">KLBMP1111</strain>
    </source>
</reference>
<dbReference type="InterPro" id="IPR002347">
    <property type="entry name" value="SDR_fam"/>
</dbReference>
<proteinExistence type="inferred from homology"/>
<dbReference type="PRINTS" id="PR00081">
    <property type="entry name" value="GDHRDH"/>
</dbReference>
<dbReference type="InterPro" id="IPR020904">
    <property type="entry name" value="Sc_DH/Rdtase_CS"/>
</dbReference>
<sequence>MTYVDELFSLAGRTALVTGARTGIGRAIAVAMAGAGADVVLLGHGGDFTPVLDEIAAHGRGQSTVVTMDLSEPAGVATRARELLAERRIDILVNNAGIIRRSEAAEHSFEDWRAVLSVNLDSVFELTKTVAGPMLRRRSGKIITIASLLSFQGGIRVAAYTASKHAVAGLTKTLASEWAASNVQVNAIAPGYFATGNTAALRADPQRDAEITARIPMGRWGSPDELAGAAVFLAGPASDYVTGHVLAVDGGWLAR</sequence>
<dbReference type="PANTHER" id="PTHR42760">
    <property type="entry name" value="SHORT-CHAIN DEHYDROGENASES/REDUCTASES FAMILY MEMBER"/>
    <property type="match status" value="1"/>
</dbReference>
<dbReference type="GO" id="GO:0016616">
    <property type="term" value="F:oxidoreductase activity, acting on the CH-OH group of donors, NAD or NADP as acceptor"/>
    <property type="evidence" value="ECO:0007669"/>
    <property type="project" value="TreeGrafter"/>
</dbReference>
<evidence type="ECO:0000313" key="3">
    <source>
        <dbReference type="EMBL" id="ALG07540.1"/>
    </source>
</evidence>
<dbReference type="EMBL" id="CP012752">
    <property type="protein sequence ID" value="ALG07540.1"/>
    <property type="molecule type" value="Genomic_DNA"/>
</dbReference>
<dbReference type="SUPFAM" id="SSF51735">
    <property type="entry name" value="NAD(P)-binding Rossmann-fold domains"/>
    <property type="match status" value="1"/>
</dbReference>
<evidence type="ECO:0000256" key="1">
    <source>
        <dbReference type="ARBA" id="ARBA00006484"/>
    </source>
</evidence>
<dbReference type="Gene3D" id="3.40.50.720">
    <property type="entry name" value="NAD(P)-binding Rossmann-like Domain"/>
    <property type="match status" value="1"/>
</dbReference>
<name>A0A0N9HZ81_9PSEU</name>
<dbReference type="PANTHER" id="PTHR42760:SF5">
    <property type="entry name" value="2-DEHYDRO-3-DEOXY-D-GLUCONATE 5-DEHYDROGENASE"/>
    <property type="match status" value="1"/>
</dbReference>
<accession>A0A0N9HZ81</accession>
<dbReference type="Proteomes" id="UP000063699">
    <property type="component" value="Chromosome"/>
</dbReference>
<dbReference type="PRINTS" id="PR00080">
    <property type="entry name" value="SDRFAMILY"/>
</dbReference>
<comment type="similarity">
    <text evidence="1">Belongs to the short-chain dehydrogenases/reductases (SDR) family.</text>
</comment>